<dbReference type="PROSITE" id="PS00455">
    <property type="entry name" value="AMP_BINDING"/>
    <property type="match status" value="1"/>
</dbReference>
<dbReference type="InterPro" id="IPR020845">
    <property type="entry name" value="AMP-binding_CS"/>
</dbReference>
<accession>A0A381WYG7</accession>
<gene>
    <name evidence="3" type="ORF">METZ01_LOCUS110165</name>
</gene>
<dbReference type="Pfam" id="PF13193">
    <property type="entry name" value="AMP-binding_C"/>
    <property type="match status" value="1"/>
</dbReference>
<dbReference type="EMBL" id="UINC01013231">
    <property type="protein sequence ID" value="SVA57311.1"/>
    <property type="molecule type" value="Genomic_DNA"/>
</dbReference>
<dbReference type="GO" id="GO:0031956">
    <property type="term" value="F:medium-chain fatty acid-CoA ligase activity"/>
    <property type="evidence" value="ECO:0007669"/>
    <property type="project" value="TreeGrafter"/>
</dbReference>
<dbReference type="PANTHER" id="PTHR43201:SF32">
    <property type="entry name" value="2-SUCCINYLBENZOATE--COA LIGASE, CHLOROPLASTIC_PEROXISOMAL"/>
    <property type="match status" value="1"/>
</dbReference>
<evidence type="ECO:0000313" key="3">
    <source>
        <dbReference type="EMBL" id="SVA57311.1"/>
    </source>
</evidence>
<dbReference type="InterPro" id="IPR042099">
    <property type="entry name" value="ANL_N_sf"/>
</dbReference>
<organism evidence="3">
    <name type="scientific">marine metagenome</name>
    <dbReference type="NCBI Taxonomy" id="408172"/>
    <lineage>
        <taxon>unclassified sequences</taxon>
        <taxon>metagenomes</taxon>
        <taxon>ecological metagenomes</taxon>
    </lineage>
</organism>
<dbReference type="SUPFAM" id="SSF56801">
    <property type="entry name" value="Acetyl-CoA synthetase-like"/>
    <property type="match status" value="1"/>
</dbReference>
<evidence type="ECO:0000259" key="2">
    <source>
        <dbReference type="Pfam" id="PF13193"/>
    </source>
</evidence>
<feature type="domain" description="AMP-binding enzyme C-terminal" evidence="2">
    <location>
        <begin position="414"/>
        <end position="488"/>
    </location>
</feature>
<protein>
    <recommendedName>
        <fullName evidence="4">AMP-dependent synthetase/ligase domain-containing protein</fullName>
    </recommendedName>
</protein>
<dbReference type="InterPro" id="IPR045851">
    <property type="entry name" value="AMP-bd_C_sf"/>
</dbReference>
<sequence>VNLMMLLEMAAGGFGDRVAFGPADGGLTVGELYKRAGAAAAHFRQTDVEHVAMVDVTSIALPVSLFGAAWAGLPFVPVNYRLPDDELHSLLDRVAPAVAIVEPSAASRTSGREGITVLLRPDFLEQVIDSQGSEADWVMDGEETAVLLFTSGTTGEPKAAVLRHRHLVSYILGSVEFMGAGEDEAALVSVPPYHVAGIAAILSNVYAGRRVVQLPTFEPGAWVGLVRSESVTSAMVVPTMLTRIVDYLAAEEPDGPGLPKLRSLSYGGGKMPQPTIERALELFPTTRFVNAYGLTETSSTVALLGPDEHREAVTAADSAIRRRLSSVGRPLPTVEVSIRDDDGTEVASGCPGEIWVRGDQVSGEYRGLAARLTEEGWFPTHDGGWLDDDGYLFVTGRIDDVIVKGGQNISPADIEEVLLGHPAVADTAAIGLPDKQWGERIVAVVVLHAGATATSEDLQEAVRTELRSNRMPDHVAFVDELPYSETGKLLR</sequence>
<name>A0A381WYG7_9ZZZZ</name>
<dbReference type="PANTHER" id="PTHR43201">
    <property type="entry name" value="ACYL-COA SYNTHETASE"/>
    <property type="match status" value="1"/>
</dbReference>
<reference evidence="3" key="1">
    <citation type="submission" date="2018-05" db="EMBL/GenBank/DDBJ databases">
        <authorList>
            <person name="Lanie J.A."/>
            <person name="Ng W.-L."/>
            <person name="Kazmierczak K.M."/>
            <person name="Andrzejewski T.M."/>
            <person name="Davidsen T.M."/>
            <person name="Wayne K.J."/>
            <person name="Tettelin H."/>
            <person name="Glass J.I."/>
            <person name="Rusch D."/>
            <person name="Podicherti R."/>
            <person name="Tsui H.-C.T."/>
            <person name="Winkler M.E."/>
        </authorList>
    </citation>
    <scope>NUCLEOTIDE SEQUENCE</scope>
</reference>
<feature type="non-terminal residue" evidence="3">
    <location>
        <position position="1"/>
    </location>
</feature>
<dbReference type="GO" id="GO:0006631">
    <property type="term" value="P:fatty acid metabolic process"/>
    <property type="evidence" value="ECO:0007669"/>
    <property type="project" value="TreeGrafter"/>
</dbReference>
<dbReference type="InterPro" id="IPR025110">
    <property type="entry name" value="AMP-bd_C"/>
</dbReference>
<dbReference type="Gene3D" id="3.40.50.12780">
    <property type="entry name" value="N-terminal domain of ligase-like"/>
    <property type="match status" value="1"/>
</dbReference>
<dbReference type="Gene3D" id="3.30.300.30">
    <property type="match status" value="1"/>
</dbReference>
<proteinExistence type="predicted"/>
<dbReference type="Pfam" id="PF00501">
    <property type="entry name" value="AMP-binding"/>
    <property type="match status" value="1"/>
</dbReference>
<evidence type="ECO:0000259" key="1">
    <source>
        <dbReference type="Pfam" id="PF00501"/>
    </source>
</evidence>
<dbReference type="InterPro" id="IPR000873">
    <property type="entry name" value="AMP-dep_synth/lig_dom"/>
</dbReference>
<feature type="non-terminal residue" evidence="3">
    <location>
        <position position="491"/>
    </location>
</feature>
<dbReference type="AlphaFoldDB" id="A0A381WYG7"/>
<feature type="domain" description="AMP-dependent synthetase/ligase" evidence="1">
    <location>
        <begin position="8"/>
        <end position="365"/>
    </location>
</feature>
<evidence type="ECO:0008006" key="4">
    <source>
        <dbReference type="Google" id="ProtNLM"/>
    </source>
</evidence>